<organism evidence="1 2">
    <name type="scientific">Bifidobacterium dentium ATCC 27679</name>
    <dbReference type="NCBI Taxonomy" id="871562"/>
    <lineage>
        <taxon>Bacteria</taxon>
        <taxon>Bacillati</taxon>
        <taxon>Actinomycetota</taxon>
        <taxon>Actinomycetes</taxon>
        <taxon>Bifidobacteriales</taxon>
        <taxon>Bifidobacteriaceae</taxon>
        <taxon>Bifidobacterium</taxon>
    </lineage>
</organism>
<accession>E0Q6W0</accession>
<evidence type="ECO:0000313" key="2">
    <source>
        <dbReference type="Proteomes" id="UP000003323"/>
    </source>
</evidence>
<reference evidence="1 2" key="1">
    <citation type="submission" date="2010-08" db="EMBL/GenBank/DDBJ databases">
        <authorList>
            <person name="Muzny D."/>
            <person name="Qin X."/>
            <person name="Deng J."/>
            <person name="Jiang H."/>
            <person name="Liu Y."/>
            <person name="Qu J."/>
            <person name="Song X.-Z."/>
            <person name="Zhang L."/>
            <person name="Thornton R."/>
            <person name="Coyle M."/>
            <person name="Francisco L."/>
            <person name="Jackson L."/>
            <person name="Javaid M."/>
            <person name="Korchina V."/>
            <person name="Kovar C."/>
            <person name="Mata R."/>
            <person name="Mathew T."/>
            <person name="Ngo R."/>
            <person name="Nguyen L."/>
            <person name="Nguyen N."/>
            <person name="Okwuonu G."/>
            <person name="Ongeri F."/>
            <person name="Pham C."/>
            <person name="Simmons D."/>
            <person name="Wilczek-Boney K."/>
            <person name="Hale W."/>
            <person name="Jakkamsetti A."/>
            <person name="Pham P."/>
            <person name="Ruth R."/>
            <person name="San Lucas F."/>
            <person name="Warren J."/>
            <person name="Zhang J."/>
            <person name="Zhao Z."/>
            <person name="Zhou C."/>
            <person name="Zhu D."/>
            <person name="Lee S."/>
            <person name="Bess C."/>
            <person name="Blankenburg K."/>
            <person name="Forbes L."/>
            <person name="Fu Q."/>
            <person name="Gubbala S."/>
            <person name="Hirani K."/>
            <person name="Jayaseelan J.C."/>
            <person name="Lara F."/>
            <person name="Munidasa M."/>
            <person name="Palculict T."/>
            <person name="Patil S."/>
            <person name="Pu L.-L."/>
            <person name="Saada N."/>
            <person name="Tang L."/>
            <person name="Weissenberger G."/>
            <person name="Zhu Y."/>
            <person name="Hemphill L."/>
            <person name="Shang Y."/>
            <person name="Youmans B."/>
            <person name="Ayvaz T."/>
            <person name="Ross M."/>
            <person name="Santibanez J."/>
            <person name="Aqrawi P."/>
            <person name="Gross S."/>
            <person name="Joshi V."/>
            <person name="Fowler G."/>
            <person name="Nazareth L."/>
            <person name="Reid J."/>
            <person name="Worley K."/>
            <person name="Petrosino J."/>
            <person name="Highlander S."/>
            <person name="Gibbs R."/>
        </authorList>
    </citation>
    <scope>NUCLEOTIDE SEQUENCE [LARGE SCALE GENOMIC DNA]</scope>
    <source>
        <strain evidence="1 2">ATCC 27679</strain>
    </source>
</reference>
<comment type="caution">
    <text evidence="1">The sequence shown here is derived from an EMBL/GenBank/DDBJ whole genome shotgun (WGS) entry which is preliminary data.</text>
</comment>
<evidence type="ECO:0000313" key="1">
    <source>
        <dbReference type="EMBL" id="EFM41475.1"/>
    </source>
</evidence>
<dbReference type="AlphaFoldDB" id="E0Q6W0"/>
<dbReference type="EMBL" id="AEEQ01000009">
    <property type="protein sequence ID" value="EFM41475.1"/>
    <property type="molecule type" value="Genomic_DNA"/>
</dbReference>
<dbReference type="HOGENOM" id="CLU_1718769_0_0_11"/>
<proteinExistence type="predicted"/>
<dbReference type="RefSeq" id="WP_003842010.1">
    <property type="nucleotide sequence ID" value="NZ_GL405225.1"/>
</dbReference>
<dbReference type="Proteomes" id="UP000003323">
    <property type="component" value="Unassembled WGS sequence"/>
</dbReference>
<sequence length="152" mass="17034">MKRTAHHKKKTDYASEVIPETPKHFVAKILSPSRYWLSRKVSSPSFGLSNTFIVECKCGKVFYSKEFAAHLEKHGMTVHHHLGATVHYLLGTKYACACGELFDSFDGLASHISEAQALESEAIAEGFAELNDTLLSVVQQLRALNENDYQYL</sequence>
<protein>
    <submittedName>
        <fullName evidence="1">Uncharacterized protein</fullName>
    </submittedName>
</protein>
<name>E0Q6W0_9BIFI</name>
<gene>
    <name evidence="1" type="ORF">HMPREF0168_0868</name>
</gene>